<feature type="transmembrane region" description="Helical" evidence="5">
    <location>
        <begin position="39"/>
        <end position="59"/>
    </location>
</feature>
<keyword evidence="7" id="KW-1185">Reference proteome</keyword>
<keyword evidence="4 5" id="KW-0472">Membrane</keyword>
<protein>
    <submittedName>
        <fullName evidence="6">MtN3 and saliva related transmembrane protein</fullName>
    </submittedName>
</protein>
<reference evidence="6 7" key="1">
    <citation type="submission" date="2020-08" db="EMBL/GenBank/DDBJ databases">
        <title>Genomic Encyclopedia of Type Strains, Phase IV (KMG-IV): sequencing the most valuable type-strain genomes for metagenomic binning, comparative biology and taxonomic classification.</title>
        <authorList>
            <person name="Goeker M."/>
        </authorList>
    </citation>
    <scope>NUCLEOTIDE SEQUENCE [LARGE SCALE GENOMIC DNA]</scope>
    <source>
        <strain evidence="6 7">DSM 22975</strain>
    </source>
</reference>
<dbReference type="RefSeq" id="WP_246358758.1">
    <property type="nucleotide sequence ID" value="NZ_JACHGR010000003.1"/>
</dbReference>
<dbReference type="SMART" id="SM00679">
    <property type="entry name" value="CTNS"/>
    <property type="match status" value="1"/>
</dbReference>
<feature type="transmembrane region" description="Helical" evidence="5">
    <location>
        <begin position="6"/>
        <end position="27"/>
    </location>
</feature>
<accession>A0A841GCB8</accession>
<dbReference type="AlphaFoldDB" id="A0A841GCB8"/>
<sequence>MMDVSLTELVGLMAGCLTTGSFIPQVVKILRTRDVSGISLLMYVAFVIGVLLWCIYGVINGQIAVIAANGITLVLAGIILGMKIRYRGIAGKERPFRQ</sequence>
<organism evidence="6 7">
    <name type="scientific">Tolumonas osonensis</name>
    <dbReference type="NCBI Taxonomy" id="675874"/>
    <lineage>
        <taxon>Bacteria</taxon>
        <taxon>Pseudomonadati</taxon>
        <taxon>Pseudomonadota</taxon>
        <taxon>Gammaproteobacteria</taxon>
        <taxon>Aeromonadales</taxon>
        <taxon>Aeromonadaceae</taxon>
        <taxon>Tolumonas</taxon>
    </lineage>
</organism>
<comment type="caution">
    <text evidence="6">The sequence shown here is derived from an EMBL/GenBank/DDBJ whole genome shotgun (WGS) entry which is preliminary data.</text>
</comment>
<evidence type="ECO:0000313" key="7">
    <source>
        <dbReference type="Proteomes" id="UP000585721"/>
    </source>
</evidence>
<comment type="subcellular location">
    <subcellularLocation>
        <location evidence="1">Membrane</location>
        <topology evidence="1">Multi-pass membrane protein</topology>
    </subcellularLocation>
</comment>
<proteinExistence type="predicted"/>
<evidence type="ECO:0000313" key="6">
    <source>
        <dbReference type="EMBL" id="MBB6055247.1"/>
    </source>
</evidence>
<dbReference type="GO" id="GO:0016020">
    <property type="term" value="C:membrane"/>
    <property type="evidence" value="ECO:0007669"/>
    <property type="project" value="UniProtKB-SubCell"/>
</dbReference>
<keyword evidence="2 5" id="KW-0812">Transmembrane</keyword>
<dbReference type="NCBIfam" id="NF037968">
    <property type="entry name" value="SemiSWEET_2"/>
    <property type="match status" value="1"/>
</dbReference>
<evidence type="ECO:0000256" key="5">
    <source>
        <dbReference type="SAM" id="Phobius"/>
    </source>
</evidence>
<dbReference type="EMBL" id="JACHGR010000003">
    <property type="protein sequence ID" value="MBB6055247.1"/>
    <property type="molecule type" value="Genomic_DNA"/>
</dbReference>
<gene>
    <name evidence="6" type="ORF">HNR75_001129</name>
</gene>
<evidence type="ECO:0000256" key="1">
    <source>
        <dbReference type="ARBA" id="ARBA00004141"/>
    </source>
</evidence>
<dbReference type="Proteomes" id="UP000585721">
    <property type="component" value="Unassembled WGS sequence"/>
</dbReference>
<evidence type="ECO:0000256" key="4">
    <source>
        <dbReference type="ARBA" id="ARBA00023136"/>
    </source>
</evidence>
<dbReference type="InterPro" id="IPR006603">
    <property type="entry name" value="PQ-loop_rpt"/>
</dbReference>
<keyword evidence="3 5" id="KW-1133">Transmembrane helix</keyword>
<feature type="transmembrane region" description="Helical" evidence="5">
    <location>
        <begin position="65"/>
        <end position="84"/>
    </location>
</feature>
<dbReference type="Gene3D" id="1.20.1280.290">
    <property type="match status" value="1"/>
</dbReference>
<evidence type="ECO:0000256" key="3">
    <source>
        <dbReference type="ARBA" id="ARBA00022989"/>
    </source>
</evidence>
<dbReference type="Pfam" id="PF04193">
    <property type="entry name" value="PQ-loop"/>
    <property type="match status" value="1"/>
</dbReference>
<dbReference type="GO" id="GO:0051119">
    <property type="term" value="F:sugar transmembrane transporter activity"/>
    <property type="evidence" value="ECO:0007669"/>
    <property type="project" value="InterPro"/>
</dbReference>
<name>A0A841GCB8_9GAMM</name>
<dbReference type="InterPro" id="IPR047662">
    <property type="entry name" value="SemiSWEET"/>
</dbReference>
<evidence type="ECO:0000256" key="2">
    <source>
        <dbReference type="ARBA" id="ARBA00022692"/>
    </source>
</evidence>